<dbReference type="Pfam" id="PF03401">
    <property type="entry name" value="TctC"/>
    <property type="match status" value="1"/>
</dbReference>
<comment type="similarity">
    <text evidence="1">Belongs to the UPF0065 (bug) family.</text>
</comment>
<keyword evidence="3" id="KW-0675">Receptor</keyword>
<comment type="caution">
    <text evidence="3">The sequence shown here is derived from an EMBL/GenBank/DDBJ whole genome shotgun (WGS) entry which is preliminary data.</text>
</comment>
<dbReference type="PANTHER" id="PTHR42928">
    <property type="entry name" value="TRICARBOXYLATE-BINDING PROTEIN"/>
    <property type="match status" value="1"/>
</dbReference>
<dbReference type="RefSeq" id="WP_184483136.1">
    <property type="nucleotide sequence ID" value="NZ_JAAEDJ010000052.1"/>
</dbReference>
<accession>A0A840XNA2</accession>
<dbReference type="Proteomes" id="UP000562254">
    <property type="component" value="Unassembled WGS sequence"/>
</dbReference>
<feature type="signal peptide" evidence="2">
    <location>
        <begin position="1"/>
        <end position="18"/>
    </location>
</feature>
<dbReference type="Gene3D" id="3.40.190.150">
    <property type="entry name" value="Bordetella uptake gene, domain 1"/>
    <property type="match status" value="1"/>
</dbReference>
<sequence length="311" mass="32596">MRRRLLLAGLALPALARAQPQQMRIVSPYTPGGASDLLSRFAAQALTEALGGTVVVENRPGAGGNIGAEYVARAPADGSVWLTAAAAHAANATLYPRLPFDILRDFVPVCVIGLVPNLLSVHPAVPVRDFPGFLAWARAQPQGVSYGSAGIGTLPHLVMELIRHRAGFQAVHVPFRGSAPTITELVAGRIQAAFENLPPSAAQARAGAIRPIAMSTAQRLPDWPEVPTVAETWPGFEAVAWQALLAPAGTPMPVVRRVAEVVLAAVQAQAARLRGMGVEPGAIGPDAFPAFLQAEVAKWAEAVRLSGARVE</sequence>
<name>A0A840XNA2_9PROT</name>
<organism evidence="3 4">
    <name type="scientific">Neoroseomonas alkaliterrae</name>
    <dbReference type="NCBI Taxonomy" id="1452450"/>
    <lineage>
        <taxon>Bacteria</taxon>
        <taxon>Pseudomonadati</taxon>
        <taxon>Pseudomonadota</taxon>
        <taxon>Alphaproteobacteria</taxon>
        <taxon>Acetobacterales</taxon>
        <taxon>Acetobacteraceae</taxon>
        <taxon>Neoroseomonas</taxon>
    </lineage>
</organism>
<keyword evidence="4" id="KW-1185">Reference proteome</keyword>
<evidence type="ECO:0000313" key="3">
    <source>
        <dbReference type="EMBL" id="MBB5689386.1"/>
    </source>
</evidence>
<evidence type="ECO:0000256" key="1">
    <source>
        <dbReference type="ARBA" id="ARBA00006987"/>
    </source>
</evidence>
<gene>
    <name evidence="3" type="ORF">FHS88_001511</name>
</gene>
<keyword evidence="2" id="KW-0732">Signal</keyword>
<feature type="chain" id="PRO_5032289722" evidence="2">
    <location>
        <begin position="19"/>
        <end position="311"/>
    </location>
</feature>
<dbReference type="EMBL" id="JACIJE010000003">
    <property type="protein sequence ID" value="MBB5689386.1"/>
    <property type="molecule type" value="Genomic_DNA"/>
</dbReference>
<evidence type="ECO:0000256" key="2">
    <source>
        <dbReference type="SAM" id="SignalP"/>
    </source>
</evidence>
<dbReference type="PANTHER" id="PTHR42928:SF5">
    <property type="entry name" value="BLR1237 PROTEIN"/>
    <property type="match status" value="1"/>
</dbReference>
<evidence type="ECO:0000313" key="4">
    <source>
        <dbReference type="Proteomes" id="UP000562254"/>
    </source>
</evidence>
<dbReference type="InterPro" id="IPR042100">
    <property type="entry name" value="Bug_dom1"/>
</dbReference>
<dbReference type="Gene3D" id="3.40.190.10">
    <property type="entry name" value="Periplasmic binding protein-like II"/>
    <property type="match status" value="1"/>
</dbReference>
<dbReference type="SUPFAM" id="SSF53850">
    <property type="entry name" value="Periplasmic binding protein-like II"/>
    <property type="match status" value="1"/>
</dbReference>
<dbReference type="PIRSF" id="PIRSF017082">
    <property type="entry name" value="YflP"/>
    <property type="match status" value="1"/>
</dbReference>
<dbReference type="AlphaFoldDB" id="A0A840XNA2"/>
<reference evidence="3 4" key="1">
    <citation type="submission" date="2020-08" db="EMBL/GenBank/DDBJ databases">
        <title>Genomic Encyclopedia of Type Strains, Phase IV (KMG-IV): sequencing the most valuable type-strain genomes for metagenomic binning, comparative biology and taxonomic classification.</title>
        <authorList>
            <person name="Goeker M."/>
        </authorList>
    </citation>
    <scope>NUCLEOTIDE SEQUENCE [LARGE SCALE GENOMIC DNA]</scope>
    <source>
        <strain evidence="3 4">DSM 25895</strain>
    </source>
</reference>
<protein>
    <submittedName>
        <fullName evidence="3">Tripartite-type tricarboxylate transporter receptor subunit TctC</fullName>
    </submittedName>
</protein>
<proteinExistence type="inferred from homology"/>
<dbReference type="InterPro" id="IPR005064">
    <property type="entry name" value="BUG"/>
</dbReference>